<accession>A0A7G1G4C0</accession>
<name>A0A7G1G4C0_9BACT</name>
<reference evidence="1 2" key="1">
    <citation type="submission" date="2018-06" db="EMBL/GenBank/DDBJ databases">
        <title>Genome sequencing of Oceanotoga sp. sy52.</title>
        <authorList>
            <person name="Mori K."/>
        </authorList>
    </citation>
    <scope>NUCLEOTIDE SEQUENCE [LARGE SCALE GENOMIC DNA]</scope>
    <source>
        <strain evidence="2">sy52</strain>
    </source>
</reference>
<sequence>MKKVLVVLSVLTLVFLMISCTPNNVLFAPQVDFALKSLGAGGNQFPAGVDLPVNWSISTNVKDATFEFVVDLKKDDGTVILNEKTTNKDGYTIDKSKLVAGNTYKLKVTANDKKDKIIVESKVFTFTVVSSQITFETTEKIFGGPSYLAQYLGLNVPFKSNDGLAHVYEWALDVAANWNETASATEVTLTENNFENFPITSNGRKITDGVHVLYVRIKGNGLIHTFPFIFDTKGPSVTMFGSQRENNGYNVYGGSTPSGKVALLTYKVTDYTNPIINIGLMDYTNGFDNDARIVLPGKTNSKGYFGIKVPENISGTFVFKMLISNDTFKIMDLSGNELKLIALDDHYIPTGVEFNASDFNNFKLDHSYRVFMIADDGIYNETIDIKYFKLQERFADDKEPQIYLETDSATVDVNNPTFKVRVVTKNLKDYLSTDEHSVIEQDVYKSNGLNYLQIPFTFDSTATISGLTVNEFNSDYELGGTATVDATNNIFVYAEGFTSNSALNNSTGSATDVLAEFTVTLTGAATGTHNIKIPYESYLKLIDKDGKTIDGVKIDYKGVNVIVEKASSSSKK</sequence>
<proteinExistence type="predicted"/>
<protein>
    <submittedName>
        <fullName evidence="1">Uncharacterized protein</fullName>
    </submittedName>
</protein>
<dbReference type="InParanoid" id="A0A7G1G4C0"/>
<gene>
    <name evidence="1" type="ORF">OSSY52_10760</name>
</gene>
<dbReference type="RefSeq" id="WP_190616000.1">
    <property type="nucleotide sequence ID" value="NZ_AP018712.1"/>
</dbReference>
<dbReference type="Proteomes" id="UP000516361">
    <property type="component" value="Chromosome"/>
</dbReference>
<dbReference type="EMBL" id="AP018712">
    <property type="protein sequence ID" value="BBE30935.1"/>
    <property type="molecule type" value="Genomic_DNA"/>
</dbReference>
<evidence type="ECO:0000313" key="1">
    <source>
        <dbReference type="EMBL" id="BBE30935.1"/>
    </source>
</evidence>
<organism evidence="1 2">
    <name type="scientific">Tepiditoga spiralis</name>
    <dbReference type="NCBI Taxonomy" id="2108365"/>
    <lineage>
        <taxon>Bacteria</taxon>
        <taxon>Thermotogati</taxon>
        <taxon>Thermotogota</taxon>
        <taxon>Thermotogae</taxon>
        <taxon>Petrotogales</taxon>
        <taxon>Petrotogaceae</taxon>
        <taxon>Tepiditoga</taxon>
    </lineage>
</organism>
<keyword evidence="2" id="KW-1185">Reference proteome</keyword>
<dbReference type="PROSITE" id="PS51257">
    <property type="entry name" value="PROKAR_LIPOPROTEIN"/>
    <property type="match status" value="1"/>
</dbReference>
<evidence type="ECO:0000313" key="2">
    <source>
        <dbReference type="Proteomes" id="UP000516361"/>
    </source>
</evidence>
<dbReference type="AlphaFoldDB" id="A0A7G1G4C0"/>
<dbReference type="KEGG" id="ocy:OSSY52_10760"/>